<organism evidence="5 6">
    <name type="scientific">Gelidibacter maritimus</name>
    <dbReference type="NCBI Taxonomy" id="2761487"/>
    <lineage>
        <taxon>Bacteria</taxon>
        <taxon>Pseudomonadati</taxon>
        <taxon>Bacteroidota</taxon>
        <taxon>Flavobacteriia</taxon>
        <taxon>Flavobacteriales</taxon>
        <taxon>Flavobacteriaceae</taxon>
        <taxon>Gelidibacter</taxon>
    </lineage>
</organism>
<comment type="caution">
    <text evidence="5">The sequence shown here is derived from an EMBL/GenBank/DDBJ whole genome shotgun (WGS) entry which is preliminary data.</text>
</comment>
<feature type="signal peptide" evidence="4">
    <location>
        <begin position="1"/>
        <end position="19"/>
    </location>
</feature>
<dbReference type="RefSeq" id="WP_182201950.1">
    <property type="nucleotide sequence ID" value="NZ_JACGLT010000001.1"/>
</dbReference>
<dbReference type="AlphaFoldDB" id="A0A7W2M210"/>
<reference evidence="5 6" key="1">
    <citation type="submission" date="2020-07" db="EMBL/GenBank/DDBJ databases">
        <title>Bacterium isolated from marine sediment.</title>
        <authorList>
            <person name="Shang D."/>
        </authorList>
    </citation>
    <scope>NUCLEOTIDE SEQUENCE [LARGE SCALE GENOMIC DNA]</scope>
    <source>
        <strain evidence="5 6">F6074</strain>
    </source>
</reference>
<keyword evidence="4" id="KW-0732">Signal</keyword>
<keyword evidence="2" id="KW-0472">Membrane</keyword>
<dbReference type="Gene3D" id="2.170.130.10">
    <property type="entry name" value="TonB-dependent receptor, plug domain"/>
    <property type="match status" value="1"/>
</dbReference>
<dbReference type="InterPro" id="IPR037066">
    <property type="entry name" value="Plug_dom_sf"/>
</dbReference>
<dbReference type="EMBL" id="JACGLT010000001">
    <property type="protein sequence ID" value="MBA6151232.1"/>
    <property type="molecule type" value="Genomic_DNA"/>
</dbReference>
<dbReference type="SUPFAM" id="SSF56935">
    <property type="entry name" value="Porins"/>
    <property type="match status" value="1"/>
</dbReference>
<name>A0A7W2M210_9FLAO</name>
<feature type="chain" id="PRO_5031450829" evidence="4">
    <location>
        <begin position="20"/>
        <end position="665"/>
    </location>
</feature>
<evidence type="ECO:0000256" key="2">
    <source>
        <dbReference type="ARBA" id="ARBA00023136"/>
    </source>
</evidence>
<sequence>MKKLIAVVIGVFCGGLMFAQEPHDTKKDTTKLDEITLVGRRKLSHHRQEKTLSSIDDYLEKSNKITMIKRGNYAWEPAMNNMNSERLNVTIDGMQIFGACTDKMDPITSYVDVSNLQKVSIGSGQSGSENGHTIGGGIDLKLPNSKFHESGLKSSVDLGYETNGSYRTGGVDLEYSGKKFYLNADGIYRRSDNYDAGNSEEVLYSQFQKYNVSLQSGFQLNENHTLETAIIYDKATDVGYPALTMDVSLAEALITSVTHKFENDSTFIQSLESKLYYNTITHIMDDSKRPVVPIRMDMPGWSDTYGFYSKAKTNIDKHALEVNLNGFYNRSLAEMTMYPNDPNQSAMFMYTWPDIRTLYSGIYVKDTYAINDHNSLSAALRIGFHQNEIAKKTGLESLQIFYPEIEATKNRVLTSFSTNYQVKRKHYDMSFGAGYGERAPSVSEGYGFFLFNSFDNYDYIGNPTLKNEKSIEANFSTNYHENNFHLGLDASYFYVMDYIIGRIDGSLSPMTIGADGVRIYDALSNAKIFNVYLNSSYKFSNSFSVNGTVGYNYGSGSNGENLPLIKPFSYLAEVNYSIPKFNAALQLEGNGNQTRYSSFYGEDETPAYAILNLNLGHEFNLNDNKMVLKYGIENIMDTNYSTYADWNSIPRQGRNFYINLSYIIY</sequence>
<evidence type="ECO:0000313" key="6">
    <source>
        <dbReference type="Proteomes" id="UP000541857"/>
    </source>
</evidence>
<evidence type="ECO:0000313" key="5">
    <source>
        <dbReference type="EMBL" id="MBA6151232.1"/>
    </source>
</evidence>
<dbReference type="InterPro" id="IPR036942">
    <property type="entry name" value="Beta-barrel_TonB_sf"/>
</dbReference>
<protein>
    <submittedName>
        <fullName evidence="5">TonB-dependent receptor</fullName>
    </submittedName>
</protein>
<keyword evidence="5" id="KW-0675">Receptor</keyword>
<accession>A0A7W2M210</accession>
<dbReference type="Proteomes" id="UP000541857">
    <property type="component" value="Unassembled WGS sequence"/>
</dbReference>
<keyword evidence="3" id="KW-0998">Cell outer membrane</keyword>
<dbReference type="Gene3D" id="2.40.170.20">
    <property type="entry name" value="TonB-dependent receptor, beta-barrel domain"/>
    <property type="match status" value="1"/>
</dbReference>
<evidence type="ECO:0000256" key="1">
    <source>
        <dbReference type="ARBA" id="ARBA00004442"/>
    </source>
</evidence>
<evidence type="ECO:0000256" key="4">
    <source>
        <dbReference type="SAM" id="SignalP"/>
    </source>
</evidence>
<keyword evidence="6" id="KW-1185">Reference proteome</keyword>
<comment type="subcellular location">
    <subcellularLocation>
        <location evidence="1">Cell outer membrane</location>
    </subcellularLocation>
</comment>
<evidence type="ECO:0000256" key="3">
    <source>
        <dbReference type="ARBA" id="ARBA00023237"/>
    </source>
</evidence>
<proteinExistence type="predicted"/>
<gene>
    <name evidence="5" type="ORF">H3Z82_00670</name>
</gene>
<dbReference type="GO" id="GO:0009279">
    <property type="term" value="C:cell outer membrane"/>
    <property type="evidence" value="ECO:0007669"/>
    <property type="project" value="UniProtKB-SubCell"/>
</dbReference>